<feature type="signal peptide" evidence="8">
    <location>
        <begin position="1"/>
        <end position="26"/>
    </location>
</feature>
<dbReference type="InterPro" id="IPR036849">
    <property type="entry name" value="Enolase-like_C_sf"/>
</dbReference>
<keyword evidence="11" id="KW-1185">Reference proteome</keyword>
<evidence type="ECO:0000256" key="1">
    <source>
        <dbReference type="ARBA" id="ARBA00005031"/>
    </source>
</evidence>
<evidence type="ECO:0000313" key="11">
    <source>
        <dbReference type="Proteomes" id="UP000008694"/>
    </source>
</evidence>
<dbReference type="Pfam" id="PF13414">
    <property type="entry name" value="TPR_11"/>
    <property type="match status" value="1"/>
</dbReference>
<dbReference type="SUPFAM" id="SSF51604">
    <property type="entry name" value="Enolase C-terminal domain-like"/>
    <property type="match status" value="1"/>
</dbReference>
<dbReference type="EC" id="4.2.1.11" evidence="3"/>
<comment type="similarity">
    <text evidence="2">Belongs to the enolase family.</text>
</comment>
<dbReference type="eggNOG" id="KOG2670">
    <property type="taxonomic scope" value="Eukaryota"/>
</dbReference>
<dbReference type="GO" id="GO:0000015">
    <property type="term" value="C:phosphopyruvate hydratase complex"/>
    <property type="evidence" value="ECO:0007669"/>
    <property type="project" value="InterPro"/>
</dbReference>
<feature type="repeat" description="TPR" evidence="6">
    <location>
        <begin position="452"/>
        <end position="485"/>
    </location>
</feature>
<evidence type="ECO:0000256" key="3">
    <source>
        <dbReference type="ARBA" id="ARBA00012058"/>
    </source>
</evidence>
<dbReference type="eggNOG" id="KOG1155">
    <property type="taxonomic scope" value="Eukaryota"/>
</dbReference>
<dbReference type="Pfam" id="PF13181">
    <property type="entry name" value="TPR_8"/>
    <property type="match status" value="1"/>
</dbReference>
<feature type="domain" description="Enolase C-terminal TIM barrel" evidence="9">
    <location>
        <begin position="29"/>
        <end position="262"/>
    </location>
</feature>
<protein>
    <recommendedName>
        <fullName evidence="3">phosphopyruvate hydratase</fullName>
        <ecNumber evidence="3">4.2.1.11</ecNumber>
    </recommendedName>
</protein>
<proteinExistence type="inferred from homology"/>
<dbReference type="Proteomes" id="UP000008694">
    <property type="component" value="Unassembled WGS sequence"/>
</dbReference>
<dbReference type="EMBL" id="GL348719">
    <property type="protein sequence ID" value="EFH46532.1"/>
    <property type="molecule type" value="Genomic_DNA"/>
</dbReference>
<dbReference type="GO" id="GO:0006096">
    <property type="term" value="P:glycolytic process"/>
    <property type="evidence" value="ECO:0007669"/>
    <property type="project" value="UniProtKB-UniPathway"/>
</dbReference>
<dbReference type="InterPro" id="IPR011990">
    <property type="entry name" value="TPR-like_helical_dom_sf"/>
</dbReference>
<dbReference type="Pfam" id="PF00113">
    <property type="entry name" value="Enolase_C"/>
    <property type="match status" value="1"/>
</dbReference>
<dbReference type="GO" id="GO:0004634">
    <property type="term" value="F:phosphopyruvate hydratase activity"/>
    <property type="evidence" value="ECO:0007669"/>
    <property type="project" value="UniProtKB-EC"/>
</dbReference>
<dbReference type="Gramene" id="scaffold_703082.1">
    <property type="protein sequence ID" value="scaffold_703082.1"/>
    <property type="gene ID" value="scaffold_703082.1"/>
</dbReference>
<dbReference type="UniPathway" id="UPA00109">
    <property type="reaction ID" value="UER00187"/>
</dbReference>
<dbReference type="PROSITE" id="PS50005">
    <property type="entry name" value="TPR"/>
    <property type="match status" value="2"/>
</dbReference>
<dbReference type="PANTHER" id="PTHR11902:SF1">
    <property type="entry name" value="ENOLASE"/>
    <property type="match status" value="1"/>
</dbReference>
<dbReference type="InterPro" id="IPR020810">
    <property type="entry name" value="Enolase_C"/>
</dbReference>
<dbReference type="InterPro" id="IPR000941">
    <property type="entry name" value="Enolase"/>
</dbReference>
<evidence type="ECO:0000256" key="5">
    <source>
        <dbReference type="ARBA" id="ARBA00023239"/>
    </source>
</evidence>
<keyword evidence="6" id="KW-0802">TPR repeat</keyword>
<keyword evidence="5" id="KW-0456">Lyase</keyword>
<keyword evidence="7" id="KW-0812">Transmembrane</keyword>
<evidence type="ECO:0000313" key="10">
    <source>
        <dbReference type="EMBL" id="EFH46532.1"/>
    </source>
</evidence>
<accession>D7MBA3</accession>
<organism evidence="11">
    <name type="scientific">Arabidopsis lyrata subsp. lyrata</name>
    <name type="common">Lyre-leaved rock-cress</name>
    <dbReference type="NCBI Taxonomy" id="81972"/>
    <lineage>
        <taxon>Eukaryota</taxon>
        <taxon>Viridiplantae</taxon>
        <taxon>Streptophyta</taxon>
        <taxon>Embryophyta</taxon>
        <taxon>Tracheophyta</taxon>
        <taxon>Spermatophyta</taxon>
        <taxon>Magnoliopsida</taxon>
        <taxon>eudicotyledons</taxon>
        <taxon>Gunneridae</taxon>
        <taxon>Pentapetalae</taxon>
        <taxon>rosids</taxon>
        <taxon>malvids</taxon>
        <taxon>Brassicales</taxon>
        <taxon>Brassicaceae</taxon>
        <taxon>Camelineae</taxon>
        <taxon>Arabidopsis</taxon>
    </lineage>
</organism>
<feature type="transmembrane region" description="Helical" evidence="7">
    <location>
        <begin position="580"/>
        <end position="599"/>
    </location>
</feature>
<dbReference type="PANTHER" id="PTHR11902">
    <property type="entry name" value="ENOLASE"/>
    <property type="match status" value="1"/>
</dbReference>
<evidence type="ECO:0000256" key="7">
    <source>
        <dbReference type="SAM" id="Phobius"/>
    </source>
</evidence>
<feature type="repeat" description="TPR" evidence="6">
    <location>
        <begin position="418"/>
        <end position="451"/>
    </location>
</feature>
<keyword evidence="8" id="KW-0732">Signal</keyword>
<feature type="chain" id="PRO_5003103457" description="phosphopyruvate hydratase" evidence="8">
    <location>
        <begin position="27"/>
        <end position="615"/>
    </location>
</feature>
<dbReference type="SMART" id="SM00028">
    <property type="entry name" value="TPR"/>
    <property type="match status" value="5"/>
</dbReference>
<dbReference type="Gene3D" id="1.25.40.10">
    <property type="entry name" value="Tetratricopeptide repeat domain"/>
    <property type="match status" value="2"/>
</dbReference>
<name>D7MBA3_ARALL</name>
<evidence type="ECO:0000256" key="2">
    <source>
        <dbReference type="ARBA" id="ARBA00009604"/>
    </source>
</evidence>
<dbReference type="HOGENOM" id="CLU_444368_0_0_1"/>
<gene>
    <name evidence="10" type="ORF">ARALYDRAFT_915340</name>
</gene>
<keyword evidence="4" id="KW-0324">Glycolysis</keyword>
<evidence type="ECO:0000256" key="6">
    <source>
        <dbReference type="PROSITE-ProRule" id="PRU00339"/>
    </source>
</evidence>
<dbReference type="SMART" id="SM01192">
    <property type="entry name" value="Enolase_C"/>
    <property type="match status" value="1"/>
</dbReference>
<sequence>MKRRNKSSQLFSLLCILLQHISNLVGNPKIVLPVPAFNVINGGSHAGNKLAMQEFMILPVGASSFKEAMKMGDFAPNIQENKEGLELLKTAIEKAGYTGKVVIGMDVAASEFYSSDKKYDLNFKEENNDGSQKISGDALKDLYKSFVSEYPNVSIEDPFDQDDWENYVEMTVECGEKVQIVGDDLLVTNPKRVEKAINEMSCNAVLLKSIEAVKMSKRAGWGLMASHHSGDTEDTFIADLSVGLSTDKSRPELLADQSVLPNTISSNPDHDPTPGVGKSAWSELQSLCTSIEILNSLNLNNHWMKEFFSWQCVSRTQNAHWVFGEVRVFAREFDHVEIMFREHLRNDPYRMEDMDLYSYVLYAKEACAALSYLAHKVVLTDKYRPESCCIIGNYYNLKGQHEKAVIYFRRALKLNKYLSAWTLMGHEYVEMKNTHAAIDAYRRAVDINPCDYRTWYGLGQAYEMMGMPFYALYYFRKSIFFLPNDSRLWIAMAKCYQTEQLYMLEEEYHLIKLHQKLGRNEEAAFYFEKDLERMDAEGLEGPNKFEALIFLATHFKTHKKFAEAEVYCTRLLDYSGHCSFAFAYLSLDFFFVFLLNIYIDKRTKTWKKGQKDREV</sequence>
<dbReference type="AlphaFoldDB" id="D7MBA3"/>
<dbReference type="GO" id="GO:0000287">
    <property type="term" value="F:magnesium ion binding"/>
    <property type="evidence" value="ECO:0007669"/>
    <property type="project" value="InterPro"/>
</dbReference>
<evidence type="ECO:0000256" key="8">
    <source>
        <dbReference type="SAM" id="SignalP"/>
    </source>
</evidence>
<dbReference type="SUPFAM" id="SSF48452">
    <property type="entry name" value="TPR-like"/>
    <property type="match status" value="2"/>
</dbReference>
<dbReference type="Gene3D" id="3.20.20.120">
    <property type="entry name" value="Enolase-like C-terminal domain"/>
    <property type="match status" value="2"/>
</dbReference>
<dbReference type="InterPro" id="IPR019734">
    <property type="entry name" value="TPR_rpt"/>
</dbReference>
<comment type="pathway">
    <text evidence="1">Carbohydrate degradation; glycolysis; pyruvate from D-glyceraldehyde 3-phosphate: step 4/5.</text>
</comment>
<reference evidence="11" key="1">
    <citation type="journal article" date="2011" name="Nat. Genet.">
        <title>The Arabidopsis lyrata genome sequence and the basis of rapid genome size change.</title>
        <authorList>
            <person name="Hu T.T."/>
            <person name="Pattyn P."/>
            <person name="Bakker E.G."/>
            <person name="Cao J."/>
            <person name="Cheng J.-F."/>
            <person name="Clark R.M."/>
            <person name="Fahlgren N."/>
            <person name="Fawcett J.A."/>
            <person name="Grimwood J."/>
            <person name="Gundlach H."/>
            <person name="Haberer G."/>
            <person name="Hollister J.D."/>
            <person name="Ossowski S."/>
            <person name="Ottilar R.P."/>
            <person name="Salamov A.A."/>
            <person name="Schneeberger K."/>
            <person name="Spannagl M."/>
            <person name="Wang X."/>
            <person name="Yang L."/>
            <person name="Nasrallah M.E."/>
            <person name="Bergelson J."/>
            <person name="Carrington J.C."/>
            <person name="Gaut B.S."/>
            <person name="Schmutz J."/>
            <person name="Mayer K.F.X."/>
            <person name="Van de Peer Y."/>
            <person name="Grigoriev I.V."/>
            <person name="Nordborg M."/>
            <person name="Weigel D."/>
            <person name="Guo Y.-L."/>
        </authorList>
    </citation>
    <scope>NUCLEOTIDE SEQUENCE [LARGE SCALE GENOMIC DNA]</scope>
    <source>
        <strain evidence="11">cv. MN47</strain>
    </source>
</reference>
<dbReference type="STRING" id="81972.D7MBA3"/>
<keyword evidence="7" id="KW-0472">Membrane</keyword>
<evidence type="ECO:0000259" key="9">
    <source>
        <dbReference type="SMART" id="SM01192"/>
    </source>
</evidence>
<keyword evidence="7" id="KW-1133">Transmembrane helix</keyword>
<evidence type="ECO:0000256" key="4">
    <source>
        <dbReference type="ARBA" id="ARBA00023152"/>
    </source>
</evidence>